<protein>
    <recommendedName>
        <fullName evidence="3">amidase</fullName>
        <ecNumber evidence="3">3.5.1.4</ecNumber>
    </recommendedName>
</protein>
<evidence type="ECO:0000256" key="2">
    <source>
        <dbReference type="ARBA" id="ARBA00009199"/>
    </source>
</evidence>
<name>A0A7U2MGE9_ASPFN</name>
<evidence type="ECO:0000313" key="8">
    <source>
        <dbReference type="EMBL" id="QRD83269.1"/>
    </source>
</evidence>
<feature type="binding site" evidence="6">
    <location>
        <position position="188"/>
    </location>
    <ligand>
        <name>substrate</name>
    </ligand>
</feature>
<evidence type="ECO:0000256" key="1">
    <source>
        <dbReference type="ARBA" id="ARBA00001311"/>
    </source>
</evidence>
<evidence type="ECO:0000256" key="6">
    <source>
        <dbReference type="PIRSR" id="PIRSR001221-2"/>
    </source>
</evidence>
<dbReference type="Pfam" id="PF01425">
    <property type="entry name" value="Amidase"/>
    <property type="match status" value="1"/>
</dbReference>
<feature type="active site" description="Charge relay system" evidence="5">
    <location>
        <position position="214"/>
    </location>
</feature>
<organism evidence="8 9">
    <name type="scientific">Aspergillus flavus (strain ATCC 200026 / FGSC A1120 / IAM 13836 / NRRL 3357 / JCM 12722 / SRRC 167)</name>
    <dbReference type="NCBI Taxonomy" id="332952"/>
    <lineage>
        <taxon>Eukaryota</taxon>
        <taxon>Fungi</taxon>
        <taxon>Dikarya</taxon>
        <taxon>Ascomycota</taxon>
        <taxon>Pezizomycotina</taxon>
        <taxon>Eurotiomycetes</taxon>
        <taxon>Eurotiomycetidae</taxon>
        <taxon>Eurotiales</taxon>
        <taxon>Aspergillaceae</taxon>
        <taxon>Aspergillus</taxon>
        <taxon>Aspergillus subgen. Circumdati</taxon>
    </lineage>
</organism>
<dbReference type="InterPro" id="IPR023631">
    <property type="entry name" value="Amidase_dom"/>
</dbReference>
<evidence type="ECO:0000256" key="3">
    <source>
        <dbReference type="ARBA" id="ARBA00012922"/>
    </source>
</evidence>
<evidence type="ECO:0000259" key="7">
    <source>
        <dbReference type="Pfam" id="PF01425"/>
    </source>
</evidence>
<evidence type="ECO:0000256" key="5">
    <source>
        <dbReference type="PIRSR" id="PIRSR001221-1"/>
    </source>
</evidence>
<dbReference type="PANTHER" id="PTHR46072:SF5">
    <property type="entry name" value="GENERAL AMIDASE-C"/>
    <property type="match status" value="1"/>
</dbReference>
<keyword evidence="4" id="KW-0378">Hydrolase</keyword>
<dbReference type="EMBL" id="CP044622">
    <property type="protein sequence ID" value="QRD83269.1"/>
    <property type="molecule type" value="Genomic_DNA"/>
</dbReference>
<feature type="domain" description="Amidase" evidence="7">
    <location>
        <begin position="82"/>
        <end position="534"/>
    </location>
</feature>
<dbReference type="InterPro" id="IPR036928">
    <property type="entry name" value="AS_sf"/>
</dbReference>
<evidence type="ECO:0000256" key="4">
    <source>
        <dbReference type="ARBA" id="ARBA00022801"/>
    </source>
</evidence>
<feature type="binding site" evidence="6">
    <location>
        <begin position="235"/>
        <end position="238"/>
    </location>
    <ligand>
        <name>substrate</name>
    </ligand>
</feature>
<proteinExistence type="inferred from homology"/>
<dbReference type="VEuPathDB" id="FungiDB:F9C07_1801"/>
<dbReference type="PROSITE" id="PS00571">
    <property type="entry name" value="AMIDASES"/>
    <property type="match status" value="1"/>
</dbReference>
<reference evidence="9" key="1">
    <citation type="journal article" date="2021" name="G3 (Bethesda)">
        <title>Chromosome assembled and annotated genome sequence of Aspergillus flavus NRRL 3357.</title>
        <authorList>
            <person name="Skerker J.M."/>
            <person name="Pianalto K.M."/>
            <person name="Mondo S.J."/>
            <person name="Yang K."/>
            <person name="Arkin A.P."/>
            <person name="Keller N.P."/>
            <person name="Grigoriev I.V."/>
            <person name="Louise Glass N.L."/>
        </authorList>
    </citation>
    <scope>NUCLEOTIDE SEQUENCE [LARGE SCALE GENOMIC DNA]</scope>
    <source>
        <strain evidence="9">ATCC 200026 / FGSC A1120 / IAM 13836 / NRRL 3357 / JCM 12722 / SRRC 167</strain>
    </source>
</reference>
<gene>
    <name evidence="8" type="ORF">F9C07_1801</name>
</gene>
<sequence>MTIQTWQEKAHTKQTTALSKIPPEWRLPPSIQSLLTSNPSLNCLDIPAKSNLLTPRELEITNTEDATALLTKISNREYTSAEVTTAFSKRAAIAQQLTNCLTEIFFDEALTRAKQLDEYLATTGKTIGPLHGLPISLKDSFNVAGIPSTLGFVSFLDKPVPTSNSALVDILLAAGAVVYVKTNIPQTLMTAESHNNIFGRVLNPHRINLAAGGSSGGEGALVALRGSLLGVGTDIGGSIRIPALCCGVFGFKPSGGRVPYAGQTSAARPGLTGIAPVAGPLCHSVRDADLFFKVIADSHPENVDDQVLGLPWSSPIEPKESLTIGLLPEDPTRPYHPSILRTISTAVEKLTAAGHKIIDLSGKCPSMKEFSDIAMHFFQMDPDRTPLGHLAASDEPWVPSLKYTYNPNGTDPEPTLRQLYDLNVQKTDASATIRKVFLNNELDVILGPGHQTCAPVHDTFGLPIYTMLANLVDYPACIIPFGTADEVADAGFVRDVGYVPECMSSTCFAYTPKDVEGAPCHIQLIGRRLKDELLMQHTQVIEGVLKGK</sequence>
<dbReference type="InterPro" id="IPR020556">
    <property type="entry name" value="Amidase_CS"/>
</dbReference>
<dbReference type="VEuPathDB" id="FungiDB:AFLA_000267"/>
<dbReference type="Proteomes" id="UP000596276">
    <property type="component" value="Chromosome 2"/>
</dbReference>
<dbReference type="OMA" id="CLDIPAK"/>
<accession>A0A7U2MGE9</accession>
<dbReference type="AlphaFoldDB" id="A0A7U2MGE9"/>
<dbReference type="PANTHER" id="PTHR46072">
    <property type="entry name" value="AMIDASE-RELATED-RELATED"/>
    <property type="match status" value="1"/>
</dbReference>
<keyword evidence="9" id="KW-1185">Reference proteome</keyword>
<comment type="similarity">
    <text evidence="2">Belongs to the amidase family.</text>
</comment>
<dbReference type="Gene3D" id="3.90.1300.10">
    <property type="entry name" value="Amidase signature (AS) domain"/>
    <property type="match status" value="1"/>
</dbReference>
<feature type="binding site" evidence="6">
    <location>
        <position position="214"/>
    </location>
    <ligand>
        <name>substrate</name>
    </ligand>
</feature>
<dbReference type="PIRSF" id="PIRSF001221">
    <property type="entry name" value="Amidase_fungi"/>
    <property type="match status" value="1"/>
</dbReference>
<dbReference type="SUPFAM" id="SSF75304">
    <property type="entry name" value="Amidase signature (AS) enzymes"/>
    <property type="match status" value="1"/>
</dbReference>
<evidence type="ECO:0000313" key="9">
    <source>
        <dbReference type="Proteomes" id="UP000596276"/>
    </source>
</evidence>
<comment type="catalytic activity">
    <reaction evidence="1">
        <text>a monocarboxylic acid amide + H2O = a monocarboxylate + NH4(+)</text>
        <dbReference type="Rhea" id="RHEA:12020"/>
        <dbReference type="ChEBI" id="CHEBI:15377"/>
        <dbReference type="ChEBI" id="CHEBI:28938"/>
        <dbReference type="ChEBI" id="CHEBI:35757"/>
        <dbReference type="ChEBI" id="CHEBI:83628"/>
        <dbReference type="EC" id="3.5.1.4"/>
    </reaction>
</comment>
<dbReference type="EC" id="3.5.1.4" evidence="3"/>
<feature type="active site" description="Acyl-ester intermediate" evidence="5">
    <location>
        <position position="238"/>
    </location>
</feature>
<feature type="active site" description="Charge relay system" evidence="5">
    <location>
        <position position="138"/>
    </location>
</feature>
<dbReference type="GO" id="GO:0004040">
    <property type="term" value="F:amidase activity"/>
    <property type="evidence" value="ECO:0007669"/>
    <property type="project" value="UniProtKB-EC"/>
</dbReference>